<dbReference type="Gene3D" id="3.30.230.70">
    <property type="entry name" value="GHMP Kinase, N-terminal domain"/>
    <property type="match status" value="1"/>
</dbReference>
<evidence type="ECO:0000313" key="11">
    <source>
        <dbReference type="EMBL" id="GMR42672.1"/>
    </source>
</evidence>
<dbReference type="GO" id="GO:0000467">
    <property type="term" value="P:exonucleolytic trimming to generate mature 3'-end of 5.8S rRNA from tricistronic rRNA transcript (SSU-rRNA, 5.8S rRNA, LSU-rRNA)"/>
    <property type="evidence" value="ECO:0007669"/>
    <property type="project" value="TreeGrafter"/>
</dbReference>
<protein>
    <recommendedName>
        <fullName evidence="9">Ribosomal RNA-processing protein 43</fullName>
    </recommendedName>
</protein>
<keyword evidence="6" id="KW-0271">Exosome</keyword>
<evidence type="ECO:0000256" key="5">
    <source>
        <dbReference type="ARBA" id="ARBA00022552"/>
    </source>
</evidence>
<dbReference type="PANTHER" id="PTHR11097">
    <property type="entry name" value="EXOSOME COMPLEX EXONUCLEASE RIBOSOMAL RNA PROCESSING PROTEIN"/>
    <property type="match status" value="1"/>
</dbReference>
<feature type="non-terminal residue" evidence="11">
    <location>
        <position position="1"/>
    </location>
</feature>
<accession>A0AAN4ZQN1</accession>
<dbReference type="SUPFAM" id="SSF54211">
    <property type="entry name" value="Ribosomal protein S5 domain 2-like"/>
    <property type="match status" value="1"/>
</dbReference>
<comment type="similarity">
    <text evidence="3">Belongs to the RNase PH family.</text>
</comment>
<dbReference type="Proteomes" id="UP001328107">
    <property type="component" value="Unassembled WGS sequence"/>
</dbReference>
<dbReference type="GO" id="GO:0034475">
    <property type="term" value="P:U4 snRNA 3'-end processing"/>
    <property type="evidence" value="ECO:0007669"/>
    <property type="project" value="TreeGrafter"/>
</dbReference>
<dbReference type="GO" id="GO:0034476">
    <property type="term" value="P:U5 snRNA 3'-end processing"/>
    <property type="evidence" value="ECO:0007669"/>
    <property type="project" value="TreeGrafter"/>
</dbReference>
<organism evidence="11 12">
    <name type="scientific">Pristionchus mayeri</name>
    <dbReference type="NCBI Taxonomy" id="1317129"/>
    <lineage>
        <taxon>Eukaryota</taxon>
        <taxon>Metazoa</taxon>
        <taxon>Ecdysozoa</taxon>
        <taxon>Nematoda</taxon>
        <taxon>Chromadorea</taxon>
        <taxon>Rhabditida</taxon>
        <taxon>Rhabditina</taxon>
        <taxon>Diplogasteromorpha</taxon>
        <taxon>Diplogasteroidea</taxon>
        <taxon>Neodiplogasteridae</taxon>
        <taxon>Pristionchus</taxon>
    </lineage>
</organism>
<dbReference type="SUPFAM" id="SSF55666">
    <property type="entry name" value="Ribonuclease PH domain 2-like"/>
    <property type="match status" value="1"/>
</dbReference>
<keyword evidence="8" id="KW-0539">Nucleus</keyword>
<keyword evidence="4" id="KW-0963">Cytoplasm</keyword>
<keyword evidence="7" id="KW-0694">RNA-binding</keyword>
<dbReference type="Pfam" id="PF01138">
    <property type="entry name" value="RNase_PH"/>
    <property type="match status" value="1"/>
</dbReference>
<feature type="domain" description="Exoribonuclease phosphorolytic" evidence="10">
    <location>
        <begin position="36"/>
        <end position="162"/>
    </location>
</feature>
<dbReference type="GO" id="GO:0071035">
    <property type="term" value="P:nuclear polyadenylation-dependent rRNA catabolic process"/>
    <property type="evidence" value="ECO:0007669"/>
    <property type="project" value="TreeGrafter"/>
</dbReference>
<dbReference type="InterPro" id="IPR050590">
    <property type="entry name" value="Exosome_comp_Rrp42_subfam"/>
</dbReference>
<evidence type="ECO:0000256" key="7">
    <source>
        <dbReference type="ARBA" id="ARBA00022884"/>
    </source>
</evidence>
<comment type="caution">
    <text evidence="11">The sequence shown here is derived from an EMBL/GenBank/DDBJ whole genome shotgun (WGS) entry which is preliminary data.</text>
</comment>
<evidence type="ECO:0000256" key="8">
    <source>
        <dbReference type="ARBA" id="ARBA00023242"/>
    </source>
</evidence>
<evidence type="ECO:0000313" key="12">
    <source>
        <dbReference type="Proteomes" id="UP001328107"/>
    </source>
</evidence>
<evidence type="ECO:0000256" key="4">
    <source>
        <dbReference type="ARBA" id="ARBA00022490"/>
    </source>
</evidence>
<dbReference type="InterPro" id="IPR001247">
    <property type="entry name" value="ExoRNase_PH_dom1"/>
</dbReference>
<dbReference type="GO" id="GO:0071028">
    <property type="term" value="P:nuclear mRNA surveillance"/>
    <property type="evidence" value="ECO:0007669"/>
    <property type="project" value="TreeGrafter"/>
</dbReference>
<gene>
    <name evidence="11" type="ORF">PMAYCL1PPCAC_12867</name>
</gene>
<dbReference type="AlphaFoldDB" id="A0AAN4ZQN1"/>
<dbReference type="GO" id="GO:0000176">
    <property type="term" value="C:nuclear exosome (RNase complex)"/>
    <property type="evidence" value="ECO:0007669"/>
    <property type="project" value="TreeGrafter"/>
</dbReference>
<proteinExistence type="inferred from homology"/>
<evidence type="ECO:0000256" key="2">
    <source>
        <dbReference type="ARBA" id="ARBA00004604"/>
    </source>
</evidence>
<dbReference type="EMBL" id="BTRK01000003">
    <property type="protein sequence ID" value="GMR42672.1"/>
    <property type="molecule type" value="Genomic_DNA"/>
</dbReference>
<dbReference type="InterPro" id="IPR036345">
    <property type="entry name" value="ExoRNase_PH_dom2_sf"/>
</dbReference>
<keyword evidence="12" id="KW-1185">Reference proteome</keyword>
<dbReference type="GO" id="GO:0035925">
    <property type="term" value="F:mRNA 3'-UTR AU-rich region binding"/>
    <property type="evidence" value="ECO:0007669"/>
    <property type="project" value="TreeGrafter"/>
</dbReference>
<dbReference type="PANTHER" id="PTHR11097:SF9">
    <property type="entry name" value="EXOSOME COMPLEX COMPONENT RRP43"/>
    <property type="match status" value="1"/>
</dbReference>
<evidence type="ECO:0000256" key="1">
    <source>
        <dbReference type="ARBA" id="ARBA00004496"/>
    </source>
</evidence>
<dbReference type="GO" id="GO:0005730">
    <property type="term" value="C:nucleolus"/>
    <property type="evidence" value="ECO:0007669"/>
    <property type="project" value="UniProtKB-SubCell"/>
</dbReference>
<dbReference type="GO" id="GO:0016075">
    <property type="term" value="P:rRNA catabolic process"/>
    <property type="evidence" value="ECO:0007669"/>
    <property type="project" value="TreeGrafter"/>
</dbReference>
<name>A0AAN4ZQN1_9BILA</name>
<evidence type="ECO:0000256" key="3">
    <source>
        <dbReference type="ARBA" id="ARBA00006678"/>
    </source>
</evidence>
<dbReference type="InterPro" id="IPR020568">
    <property type="entry name" value="Ribosomal_Su5_D2-typ_SF"/>
</dbReference>
<evidence type="ECO:0000259" key="10">
    <source>
        <dbReference type="Pfam" id="PF01138"/>
    </source>
</evidence>
<keyword evidence="5" id="KW-0698">rRNA processing</keyword>
<evidence type="ECO:0000256" key="6">
    <source>
        <dbReference type="ARBA" id="ARBA00022835"/>
    </source>
</evidence>
<reference evidence="12" key="1">
    <citation type="submission" date="2022-10" db="EMBL/GenBank/DDBJ databases">
        <title>Genome assembly of Pristionchus species.</title>
        <authorList>
            <person name="Yoshida K."/>
            <person name="Sommer R.J."/>
        </authorList>
    </citation>
    <scope>NUCLEOTIDE SEQUENCE [LARGE SCALE GENOMIC DNA]</scope>
    <source>
        <strain evidence="12">RS5460</strain>
    </source>
</reference>
<evidence type="ECO:0000256" key="9">
    <source>
        <dbReference type="ARBA" id="ARBA00030617"/>
    </source>
</evidence>
<sequence length="282" mass="31011">SQMTSVELLKLVDPSLYYSKFIAGGVFPDGRAIDAFKPFSFKRGVVGGVCAGSALVRQGGVTVVCTLSASLSPLNTESMMTIEWEGATTDEADLKMALVDARTLVDELITREAFFTRKALRSNDERLEWRLNAKFRLLHWDGDLSAAVVGGLLAALSDARLPKVLLKHAEDDEAPIDPMEISIEKNESKWSPIELSSNPVASTFILYVDEQATMHLLADPPVDARRLCRSQCTIVIGKKEEQKPSILALRSSGSCSDELLQRMVGIAEKRQESIVKALEKRE</sequence>
<dbReference type="InterPro" id="IPR027408">
    <property type="entry name" value="PNPase/RNase_PH_dom_sf"/>
</dbReference>
<dbReference type="GO" id="GO:0000177">
    <property type="term" value="C:cytoplasmic exosome (RNase complex)"/>
    <property type="evidence" value="ECO:0007669"/>
    <property type="project" value="TreeGrafter"/>
</dbReference>
<comment type="subcellular location">
    <subcellularLocation>
        <location evidence="1">Cytoplasm</location>
    </subcellularLocation>
    <subcellularLocation>
        <location evidence="2">Nucleus</location>
        <location evidence="2">Nucleolus</location>
    </subcellularLocation>
</comment>
<dbReference type="GO" id="GO:0071038">
    <property type="term" value="P:TRAMP-dependent tRNA surveillance pathway"/>
    <property type="evidence" value="ECO:0007669"/>
    <property type="project" value="TreeGrafter"/>
</dbReference>
<dbReference type="GO" id="GO:0034473">
    <property type="term" value="P:U1 snRNA 3'-end processing"/>
    <property type="evidence" value="ECO:0007669"/>
    <property type="project" value="TreeGrafter"/>
</dbReference>